<dbReference type="RefSeq" id="WP_172610392.1">
    <property type="nucleotide sequence ID" value="NZ_CP053746.1"/>
</dbReference>
<evidence type="ECO:0000256" key="1">
    <source>
        <dbReference type="ARBA" id="ARBA00009075"/>
    </source>
</evidence>
<evidence type="ECO:0000313" key="5">
    <source>
        <dbReference type="EMBL" id="QKF50861.1"/>
    </source>
</evidence>
<accession>A0A6M8MM93</accession>
<keyword evidence="3 4" id="KW-0732">Signal</keyword>
<dbReference type="KEGG" id="pgg:FX982_01807"/>
<evidence type="ECO:0000256" key="2">
    <source>
        <dbReference type="ARBA" id="ARBA00022448"/>
    </source>
</evidence>
<keyword evidence="2" id="KW-0813">Transport</keyword>
<evidence type="ECO:0000256" key="3">
    <source>
        <dbReference type="ARBA" id="ARBA00022729"/>
    </source>
</evidence>
<dbReference type="GO" id="GO:0015288">
    <property type="term" value="F:porin activity"/>
    <property type="evidence" value="ECO:0007669"/>
    <property type="project" value="TreeGrafter"/>
</dbReference>
<dbReference type="Proteomes" id="UP000501989">
    <property type="component" value="Chromosome"/>
</dbReference>
<dbReference type="GO" id="GO:0016020">
    <property type="term" value="C:membrane"/>
    <property type="evidence" value="ECO:0007669"/>
    <property type="project" value="InterPro"/>
</dbReference>
<proteinExistence type="inferred from homology"/>
<feature type="signal peptide" evidence="4">
    <location>
        <begin position="1"/>
        <end position="21"/>
    </location>
</feature>
<organism evidence="5 6">
    <name type="scientific">Pseudomonas graminis</name>
    <dbReference type="NCBI Taxonomy" id="158627"/>
    <lineage>
        <taxon>Bacteria</taxon>
        <taxon>Pseudomonadati</taxon>
        <taxon>Pseudomonadota</taxon>
        <taxon>Gammaproteobacteria</taxon>
        <taxon>Pseudomonadales</taxon>
        <taxon>Pseudomonadaceae</taxon>
        <taxon>Pseudomonas</taxon>
    </lineage>
</organism>
<dbReference type="InterPro" id="IPR023614">
    <property type="entry name" value="Porin_dom_sf"/>
</dbReference>
<dbReference type="AlphaFoldDB" id="A0A6M8MM93"/>
<sequence length="458" mass="49648">MKKSTLALAVYAGVLATQAGAAGFLDDSKATLSSRTLYFEQDPRENRNASGTLKGQDQRQTTQGFLFNFISGYTPGTVGFGLDVQGMYGINLSGGIDNRAVDGSTANTVSPTSTDGTPVADWARAGANAKVKLSKTELKVGNALQPNLPILVSNDGRLLPQTFEGGIVTSKEIDGLTLTAGKLTKAAGRASTNYDDLSLGGGTKGSNNFQFAGGDYKVTKDLTVQYYYANLEDYYKQQFLGLVHVLPIAEDQSFKTDLRYFHSTSDGKNGQTANTGYKFNNNGYSDNGEVDNNTWTAMFTYTLGGNAFLLGYQSVSDDGAMPIINNGSVVDSRGRNEGEGGNSVYLFTDSMITNFTRTGEKTKFGQYSYDFARLGVPGLKAAVAYLKGDQIRLQNAALGRGSEWERDMRIDYVFQDGFMKGFGVTLRRASLRSDSDLYASQQDTDQTRLVLNYTYAFK</sequence>
<gene>
    <name evidence="5" type="ORF">FX982_01807</name>
</gene>
<dbReference type="EMBL" id="CP053746">
    <property type="protein sequence ID" value="QKF50861.1"/>
    <property type="molecule type" value="Genomic_DNA"/>
</dbReference>
<keyword evidence="5" id="KW-0378">Hydrolase</keyword>
<protein>
    <submittedName>
        <fullName evidence="5">Porin D</fullName>
        <ecNumber evidence="5">3.4.21.-</ecNumber>
    </submittedName>
</protein>
<dbReference type="InterPro" id="IPR005318">
    <property type="entry name" value="OM_porin_bac"/>
</dbReference>
<keyword evidence="6" id="KW-1185">Reference proteome</keyword>
<evidence type="ECO:0000256" key="4">
    <source>
        <dbReference type="SAM" id="SignalP"/>
    </source>
</evidence>
<name>A0A6M8MM93_9PSED</name>
<dbReference type="Gene3D" id="2.40.160.10">
    <property type="entry name" value="Porin"/>
    <property type="match status" value="1"/>
</dbReference>
<reference evidence="6" key="1">
    <citation type="submission" date="2019-12" db="EMBL/GenBank/DDBJ databases">
        <title>Endophytic bacteria associated with Panax ginseng seedlings.</title>
        <authorList>
            <person name="Park J.M."/>
            <person name="Shin R."/>
            <person name="Jo S.H."/>
        </authorList>
    </citation>
    <scope>NUCLEOTIDE SEQUENCE [LARGE SCALE GENOMIC DNA]</scope>
    <source>
        <strain evidence="6">PgKB30</strain>
    </source>
</reference>
<dbReference type="EC" id="3.4.21.-" evidence="5"/>
<feature type="chain" id="PRO_5027080457" evidence="4">
    <location>
        <begin position="22"/>
        <end position="458"/>
    </location>
</feature>
<dbReference type="GO" id="GO:0016787">
    <property type="term" value="F:hydrolase activity"/>
    <property type="evidence" value="ECO:0007669"/>
    <property type="project" value="UniProtKB-KW"/>
</dbReference>
<dbReference type="Pfam" id="PF03573">
    <property type="entry name" value="OprD"/>
    <property type="match status" value="1"/>
</dbReference>
<dbReference type="PANTHER" id="PTHR34596">
    <property type="entry name" value="CHITOPORIN"/>
    <property type="match status" value="1"/>
</dbReference>
<comment type="similarity">
    <text evidence="1">Belongs to the outer membrane porin (Opr) (TC 1.B.25) family.</text>
</comment>
<dbReference type="PANTHER" id="PTHR34596:SF2">
    <property type="entry name" value="CHITOPORIN"/>
    <property type="match status" value="1"/>
</dbReference>
<evidence type="ECO:0000313" key="6">
    <source>
        <dbReference type="Proteomes" id="UP000501989"/>
    </source>
</evidence>